<gene>
    <name evidence="2" type="ORF">BV912_03520</name>
</gene>
<dbReference type="PROSITE" id="PS51257">
    <property type="entry name" value="PROKAR_LIPOPROTEIN"/>
    <property type="match status" value="1"/>
</dbReference>
<dbReference type="SUPFAM" id="SSF52833">
    <property type="entry name" value="Thioredoxin-like"/>
    <property type="match status" value="1"/>
</dbReference>
<dbReference type="InterPro" id="IPR036249">
    <property type="entry name" value="Thioredoxin-like_sf"/>
</dbReference>
<accession>A0A1X3DJT2</accession>
<organism evidence="2 3">
    <name type="scientific">Neisseria dumasiana</name>
    <dbReference type="NCBI Taxonomy" id="1931275"/>
    <lineage>
        <taxon>Bacteria</taxon>
        <taxon>Pseudomonadati</taxon>
        <taxon>Pseudomonadota</taxon>
        <taxon>Betaproteobacteria</taxon>
        <taxon>Neisseriales</taxon>
        <taxon>Neisseriaceae</taxon>
        <taxon>Neisseria</taxon>
    </lineage>
</organism>
<dbReference type="InterPro" id="IPR046698">
    <property type="entry name" value="PedC-like"/>
</dbReference>
<dbReference type="EMBL" id="MTAB01000005">
    <property type="protein sequence ID" value="OSI23934.1"/>
    <property type="molecule type" value="Genomic_DNA"/>
</dbReference>
<dbReference type="STRING" id="1931275.BV914_04540"/>
<dbReference type="RefSeq" id="WP_085358420.1">
    <property type="nucleotide sequence ID" value="NZ_MTAB01000005.1"/>
</dbReference>
<evidence type="ECO:0000256" key="1">
    <source>
        <dbReference type="SAM" id="SignalP"/>
    </source>
</evidence>
<evidence type="ECO:0000313" key="2">
    <source>
        <dbReference type="EMBL" id="OSI23934.1"/>
    </source>
</evidence>
<sequence>MFVKFIFPALVVALAACTSNNEVENLRNKLTEAEVAVKLSAENTKRLENTYSDIYFVLNSLTVDNFKNKVAKGDTFYVYIGRPSCGDCDAFEPMLKRYIHKHQLQGKIYYVNVHRLNQDKPAWTAFKKQYGLSGTPVLAKYGRGKLLNKLDFEDNQGISPQALENWIKQNHL</sequence>
<dbReference type="Proteomes" id="UP000193303">
    <property type="component" value="Unassembled WGS sequence"/>
</dbReference>
<reference evidence="3" key="1">
    <citation type="submission" date="2017-01" db="EMBL/GenBank/DDBJ databases">
        <authorList>
            <person name="Mah S.A."/>
            <person name="Swanson W.J."/>
            <person name="Moy G.W."/>
            <person name="Vacquier V.D."/>
        </authorList>
    </citation>
    <scope>NUCLEOTIDE SEQUENCE [LARGE SCALE GENOMIC DNA]</scope>
    <source>
        <strain evidence="3">124861</strain>
    </source>
</reference>
<feature type="chain" id="PRO_5012214058" evidence="1">
    <location>
        <begin position="16"/>
        <end position="172"/>
    </location>
</feature>
<feature type="signal peptide" evidence="1">
    <location>
        <begin position="1"/>
        <end position="15"/>
    </location>
</feature>
<dbReference type="Pfam" id="PF20207">
    <property type="entry name" value="DUF6568"/>
    <property type="match status" value="1"/>
</dbReference>
<dbReference type="CDD" id="cd02947">
    <property type="entry name" value="TRX_family"/>
    <property type="match status" value="1"/>
</dbReference>
<protein>
    <submittedName>
        <fullName evidence="2">Thiol reductase thioredoxin</fullName>
    </submittedName>
</protein>
<proteinExistence type="predicted"/>
<keyword evidence="1" id="KW-0732">Signal</keyword>
<evidence type="ECO:0000313" key="3">
    <source>
        <dbReference type="Proteomes" id="UP000193303"/>
    </source>
</evidence>
<comment type="caution">
    <text evidence="2">The sequence shown here is derived from an EMBL/GenBank/DDBJ whole genome shotgun (WGS) entry which is preliminary data.</text>
</comment>
<dbReference type="OrthoDB" id="9792987at2"/>
<name>A0A1X3DJT2_9NEIS</name>
<dbReference type="AlphaFoldDB" id="A0A1X3DJT2"/>
<dbReference type="Gene3D" id="3.40.30.10">
    <property type="entry name" value="Glutaredoxin"/>
    <property type="match status" value="1"/>
</dbReference>